<dbReference type="InterPro" id="IPR052902">
    <property type="entry name" value="ABC-2_transporter"/>
</dbReference>
<comment type="subcellular location">
    <subcellularLocation>
        <location evidence="1">Membrane</location>
        <topology evidence="1">Multi-pass membrane protein</topology>
    </subcellularLocation>
</comment>
<gene>
    <name evidence="7" type="ORF">CKO42_00015</name>
</gene>
<dbReference type="InterPro" id="IPR047817">
    <property type="entry name" value="ABC2_TM_bact-type"/>
</dbReference>
<proteinExistence type="predicted"/>
<feature type="domain" description="ABC transmembrane type-2" evidence="6">
    <location>
        <begin position="158"/>
        <end position="388"/>
    </location>
</feature>
<keyword evidence="2 5" id="KW-0812">Transmembrane</keyword>
<dbReference type="Proteomes" id="UP001138768">
    <property type="component" value="Unassembled WGS sequence"/>
</dbReference>
<comment type="caution">
    <text evidence="7">The sequence shown here is derived from an EMBL/GenBank/DDBJ whole genome shotgun (WGS) entry which is preliminary data.</text>
</comment>
<reference evidence="7 8" key="1">
    <citation type="journal article" date="2020" name="Microorganisms">
        <title>Osmotic Adaptation and Compatible Solute Biosynthesis of Phototrophic Bacteria as Revealed from Genome Analyses.</title>
        <authorList>
            <person name="Imhoff J.F."/>
            <person name="Rahn T."/>
            <person name="Kunzel S."/>
            <person name="Keller A."/>
            <person name="Neulinger S.C."/>
        </authorList>
    </citation>
    <scope>NUCLEOTIDE SEQUENCE [LARGE SCALE GENOMIC DNA]</scope>
    <source>
        <strain evidence="7 8">DSM 25653</strain>
    </source>
</reference>
<evidence type="ECO:0000259" key="6">
    <source>
        <dbReference type="PROSITE" id="PS51012"/>
    </source>
</evidence>
<feature type="transmembrane region" description="Helical" evidence="5">
    <location>
        <begin position="363"/>
        <end position="385"/>
    </location>
</feature>
<evidence type="ECO:0000256" key="1">
    <source>
        <dbReference type="ARBA" id="ARBA00004141"/>
    </source>
</evidence>
<dbReference type="RefSeq" id="WP_200236215.1">
    <property type="nucleotide sequence ID" value="NZ_NRRY01000001.1"/>
</dbReference>
<dbReference type="PROSITE" id="PS51012">
    <property type="entry name" value="ABC_TM2"/>
    <property type="match status" value="1"/>
</dbReference>
<name>A0A9X0W5T8_9GAMM</name>
<feature type="transmembrane region" description="Helical" evidence="5">
    <location>
        <begin position="196"/>
        <end position="219"/>
    </location>
</feature>
<feature type="transmembrane region" description="Helical" evidence="5">
    <location>
        <begin position="309"/>
        <end position="327"/>
    </location>
</feature>
<evidence type="ECO:0000313" key="8">
    <source>
        <dbReference type="Proteomes" id="UP001138768"/>
    </source>
</evidence>
<organism evidence="7 8">
    <name type="scientific">Lamprobacter modestohalophilus</name>
    <dbReference type="NCBI Taxonomy" id="1064514"/>
    <lineage>
        <taxon>Bacteria</taxon>
        <taxon>Pseudomonadati</taxon>
        <taxon>Pseudomonadota</taxon>
        <taxon>Gammaproteobacteria</taxon>
        <taxon>Chromatiales</taxon>
        <taxon>Chromatiaceae</taxon>
        <taxon>Lamprobacter</taxon>
    </lineage>
</organism>
<dbReference type="PANTHER" id="PTHR43027">
    <property type="entry name" value="DOXORUBICIN RESISTANCE ABC TRANSPORTER PERMEASE PROTEIN DRRC-RELATED"/>
    <property type="match status" value="1"/>
</dbReference>
<dbReference type="GO" id="GO:0140359">
    <property type="term" value="F:ABC-type transporter activity"/>
    <property type="evidence" value="ECO:0007669"/>
    <property type="project" value="InterPro"/>
</dbReference>
<dbReference type="GO" id="GO:0016020">
    <property type="term" value="C:membrane"/>
    <property type="evidence" value="ECO:0007669"/>
    <property type="project" value="UniProtKB-SubCell"/>
</dbReference>
<evidence type="ECO:0000256" key="5">
    <source>
        <dbReference type="SAM" id="Phobius"/>
    </source>
</evidence>
<evidence type="ECO:0000313" key="7">
    <source>
        <dbReference type="EMBL" id="MBK1616863.1"/>
    </source>
</evidence>
<dbReference type="AlphaFoldDB" id="A0A9X0W5T8"/>
<feature type="transmembrane region" description="Helical" evidence="5">
    <location>
        <begin position="240"/>
        <end position="263"/>
    </location>
</feature>
<dbReference type="EMBL" id="NRRY01000001">
    <property type="protein sequence ID" value="MBK1616863.1"/>
    <property type="molecule type" value="Genomic_DNA"/>
</dbReference>
<dbReference type="InterPro" id="IPR013525">
    <property type="entry name" value="ABC2_TM"/>
</dbReference>
<evidence type="ECO:0000256" key="2">
    <source>
        <dbReference type="ARBA" id="ARBA00022692"/>
    </source>
</evidence>
<protein>
    <submittedName>
        <fullName evidence="7">ABC transporter permease</fullName>
    </submittedName>
</protein>
<dbReference type="Pfam" id="PF12698">
    <property type="entry name" value="ABC2_membrane_3"/>
    <property type="match status" value="1"/>
</dbReference>
<accession>A0A9X0W5T8</accession>
<keyword evidence="3 5" id="KW-1133">Transmembrane helix</keyword>
<feature type="transmembrane region" description="Helical" evidence="5">
    <location>
        <begin position="47"/>
        <end position="66"/>
    </location>
</feature>
<feature type="transmembrane region" description="Helical" evidence="5">
    <location>
        <begin position="275"/>
        <end position="297"/>
    </location>
</feature>
<sequence length="388" mass="42027">MKPATKPVATVRLDRASERTAFNPPSWKRIQAIFVARNREFYRDSAGLIWNILMPVMMIVAFAFIFGSGSQTLLKVGLLGDDAAPISSAAGRGIDDFLSIETIQFVPITEQDPGVAKVARHQLDLLLDTRTSSTAPVRYWVNPESANGSIAERLLLGAFASAPVATSASGLPARPQATEMPLRETASGEALSYADWAVPGVLAMNLMFSSLWGVGWVVVRYRKNGVLRRLKATPLTPLEFLIAQILSRLIVVLASSLVVYTGAMLLLDFPMRGSYLALILIYVAGALNMISLGLIIAARLRTEELADGLLNLMSWPMLLLSGVWFSMEGTSAAAQTLSHLMPLTYLVESARAVMIDGADLIAIAPQLALLLAMAAILITIAARLFRWE</sequence>
<evidence type="ECO:0000256" key="4">
    <source>
        <dbReference type="ARBA" id="ARBA00023136"/>
    </source>
</evidence>
<evidence type="ECO:0000256" key="3">
    <source>
        <dbReference type="ARBA" id="ARBA00022989"/>
    </source>
</evidence>
<dbReference type="PANTHER" id="PTHR43027:SF2">
    <property type="entry name" value="TRANSPORT PERMEASE PROTEIN"/>
    <property type="match status" value="1"/>
</dbReference>
<keyword evidence="8" id="KW-1185">Reference proteome</keyword>
<keyword evidence="4 5" id="KW-0472">Membrane</keyword>